<evidence type="ECO:0008006" key="4">
    <source>
        <dbReference type="Google" id="ProtNLM"/>
    </source>
</evidence>
<organism evidence="2 3">
    <name type="scientific">Candidatus Parvarchaeum acidiphilum ARMAN-4</name>
    <dbReference type="NCBI Taxonomy" id="662760"/>
    <lineage>
        <taxon>Archaea</taxon>
        <taxon>Candidatus Parvarchaeota</taxon>
        <taxon>Candidatus Parvarchaeum</taxon>
    </lineage>
</organism>
<proteinExistence type="predicted"/>
<sequence length="373" mass="42346">MNLSKMHLKYIRERGCSMTNELGDAEDKYRKKIDDEDDLTLTSTDIKDINDGTRVIKSIPLKINPTISYNGSGSGEGEGDGDENPGENNKPGGHGNDSNVKVGVDKRRLKQIMESWGLSFSKQGKKNKKLYKILTAENGVNENQEKTIEAMLDRQMGTGYFAKNGFKVDVWDEDIRYNLIEEKLIPNLSATFVIMRDISGSMEMYGEFSATIAGLIEFWLKEKYEHTVKIRYVAHTDEAFEYDPRKREDFFKLSSSGGTAFNPAYKLVIDMTDGASYKSNSPYKERIDYQSEDVFLLHITDGDNYNGEDEAVRETLKKLFPRLTKVFYLQVGGYSDSFYNLIKSVDPEKLSEVKSGNDISYNNVKKVLDALLN</sequence>
<gene>
    <name evidence="2" type="ORF">BJBARM4_0041</name>
</gene>
<protein>
    <recommendedName>
        <fullName evidence="4">Sporulation protein YhbH</fullName>
    </recommendedName>
</protein>
<dbReference type="PANTHER" id="PTHR30510:SF2">
    <property type="entry name" value="UPF0229 PROTEIN YEAH"/>
    <property type="match status" value="1"/>
</dbReference>
<dbReference type="InterPro" id="IPR006698">
    <property type="entry name" value="UPF0229"/>
</dbReference>
<feature type="region of interest" description="Disordered" evidence="1">
    <location>
        <begin position="66"/>
        <end position="102"/>
    </location>
</feature>
<evidence type="ECO:0000256" key="1">
    <source>
        <dbReference type="SAM" id="MobiDB-lite"/>
    </source>
</evidence>
<reference evidence="2 3" key="1">
    <citation type="journal article" date="2010" name="Proc. Natl. Acad. Sci. U.S.A.">
        <title>Enigmatic, ultrasmall, uncultivated Archaea.</title>
        <authorList>
            <person name="Baker B.J."/>
            <person name="Comolli L.R."/>
            <person name="Dick G.J."/>
            <person name="Hauser L.J."/>
            <person name="Hyatt D."/>
            <person name="Dill B.D."/>
            <person name="Land M.L."/>
            <person name="Verberkmoes N.C."/>
            <person name="Hettich R.L."/>
            <person name="Banfield J.F."/>
        </authorList>
    </citation>
    <scope>NUCLEOTIDE SEQUENCE [LARGE SCALE GENOMIC DNA]</scope>
</reference>
<evidence type="ECO:0000313" key="3">
    <source>
        <dbReference type="Proteomes" id="UP000009375"/>
    </source>
</evidence>
<evidence type="ECO:0000313" key="2">
    <source>
        <dbReference type="EMBL" id="EEZ93286.1"/>
    </source>
</evidence>
<dbReference type="Proteomes" id="UP000009375">
    <property type="component" value="Unassembled WGS sequence"/>
</dbReference>
<accession>D2EEA7</accession>
<dbReference type="PANTHER" id="PTHR30510">
    <property type="entry name" value="UPF0229 PROTEIN YEAH"/>
    <property type="match status" value="1"/>
</dbReference>
<dbReference type="AlphaFoldDB" id="D2EEA7"/>
<dbReference type="EMBL" id="GG730039">
    <property type="protein sequence ID" value="EEZ93286.1"/>
    <property type="molecule type" value="Genomic_DNA"/>
</dbReference>
<dbReference type="Pfam" id="PF04285">
    <property type="entry name" value="DUF444"/>
    <property type="match status" value="1"/>
</dbReference>
<name>D2EEA7_PARA4</name>